<keyword evidence="2" id="KW-1185">Reference proteome</keyword>
<accession>A0ACC3SMI8</accession>
<sequence length="246" mass="27697">MHELALYGQIPSTRYEQVLNILAGVAAMKPQTAYERHLIYKPLRNRDEGRVNKKFPNRPVKPQIVVHQHLVRELAEGDFGKESPAISAKAEGGGVESAPWILRTQDVPEPETKNLVLRGTTETVMSSESLQHYADSSMYSFVAEYITEGHRFIHKDVVIHLHRILRFPAQAEPQSAPQNVLPPLDAFTLIDPSGAFVLEAAVRIDDRTKQSLVSAASEELMRFRDLMKGVVELKTPERLALDTRVR</sequence>
<organism evidence="1 2">
    <name type="scientific">Zalaria obscura</name>
    <dbReference type="NCBI Taxonomy" id="2024903"/>
    <lineage>
        <taxon>Eukaryota</taxon>
        <taxon>Fungi</taxon>
        <taxon>Dikarya</taxon>
        <taxon>Ascomycota</taxon>
        <taxon>Pezizomycotina</taxon>
        <taxon>Dothideomycetes</taxon>
        <taxon>Dothideomycetidae</taxon>
        <taxon>Dothideales</taxon>
        <taxon>Zalariaceae</taxon>
        <taxon>Zalaria</taxon>
    </lineage>
</organism>
<name>A0ACC3SMI8_9PEZI</name>
<evidence type="ECO:0000313" key="1">
    <source>
        <dbReference type="EMBL" id="KAK8215151.1"/>
    </source>
</evidence>
<proteinExistence type="predicted"/>
<evidence type="ECO:0000313" key="2">
    <source>
        <dbReference type="Proteomes" id="UP001320706"/>
    </source>
</evidence>
<dbReference type="EMBL" id="JAMKPW020000009">
    <property type="protein sequence ID" value="KAK8215151.1"/>
    <property type="molecule type" value="Genomic_DNA"/>
</dbReference>
<gene>
    <name evidence="1" type="primary">srb5</name>
    <name evidence="1" type="ORF">M8818_002161</name>
</gene>
<protein>
    <submittedName>
        <fullName evidence="1">Mediator of RNA polymerase II transcription subunit 18</fullName>
    </submittedName>
</protein>
<dbReference type="Proteomes" id="UP001320706">
    <property type="component" value="Unassembled WGS sequence"/>
</dbReference>
<comment type="caution">
    <text evidence="1">The sequence shown here is derived from an EMBL/GenBank/DDBJ whole genome shotgun (WGS) entry which is preliminary data.</text>
</comment>
<reference evidence="1" key="1">
    <citation type="submission" date="2024-02" db="EMBL/GenBank/DDBJ databases">
        <title>Metagenome Assembled Genome of Zalaria obscura JY119.</title>
        <authorList>
            <person name="Vighnesh L."/>
            <person name="Jagadeeshwari U."/>
            <person name="Venkata Ramana C."/>
            <person name="Sasikala C."/>
        </authorList>
    </citation>
    <scope>NUCLEOTIDE SEQUENCE</scope>
    <source>
        <strain evidence="1">JY119</strain>
    </source>
</reference>